<evidence type="ECO:0000313" key="2">
    <source>
        <dbReference type="Proteomes" id="UP000031258"/>
    </source>
</evidence>
<gene>
    <name evidence="1" type="ORF">NF27_DT00260</name>
</gene>
<sequence>MIKKTILLLVVVLNLQGCSNDEDLVKYYAQHHEERQSVLKRCKDGYFFKMFNKNKCRSAEAAAQKSFWDIEEPGKNKTYKTFKGGSQ</sequence>
<evidence type="ECO:0000313" key="1">
    <source>
        <dbReference type="EMBL" id="KIE05252.1"/>
    </source>
</evidence>
<dbReference type="InterPro" id="IPR047937">
    <property type="entry name" value="Eex_IncN-like"/>
</dbReference>
<name>A0A0C1MT26_9RICK</name>
<evidence type="ECO:0008006" key="3">
    <source>
        <dbReference type="Google" id="ProtNLM"/>
    </source>
</evidence>
<dbReference type="NCBIfam" id="NF033894">
    <property type="entry name" value="Eex_IncN"/>
    <property type="match status" value="1"/>
</dbReference>
<dbReference type="RefSeq" id="WP_039456271.1">
    <property type="nucleotide sequence ID" value="NZ_JSWE01000096.1"/>
</dbReference>
<comment type="caution">
    <text evidence="1">The sequence shown here is derived from an EMBL/GenBank/DDBJ whole genome shotgun (WGS) entry which is preliminary data.</text>
</comment>
<keyword evidence="2" id="KW-1185">Reference proteome</keyword>
<dbReference type="EMBL" id="JSWE01000096">
    <property type="protein sequence ID" value="KIE05252.1"/>
    <property type="molecule type" value="Genomic_DNA"/>
</dbReference>
<accession>A0A0C1MT26</accession>
<reference evidence="1 2" key="1">
    <citation type="submission" date="2014-11" db="EMBL/GenBank/DDBJ databases">
        <title>A Rickettsiales Symbiont of Amoebae With Ancient Features.</title>
        <authorList>
            <person name="Schulz F."/>
            <person name="Martijn J."/>
            <person name="Wascher F."/>
            <person name="Kostanjsek R."/>
            <person name="Ettema T.J."/>
            <person name="Horn M."/>
        </authorList>
    </citation>
    <scope>NUCLEOTIDE SEQUENCE [LARGE SCALE GENOMIC DNA]</scope>
    <source>
        <strain evidence="1 2">UWC36</strain>
    </source>
</reference>
<proteinExistence type="predicted"/>
<dbReference type="Proteomes" id="UP000031258">
    <property type="component" value="Unassembled WGS sequence"/>
</dbReference>
<dbReference type="AlphaFoldDB" id="A0A0C1MT26"/>
<protein>
    <recommendedName>
        <fullName evidence="3">Lipoprotein</fullName>
    </recommendedName>
</protein>
<dbReference type="STRING" id="86105.NF27_DT00260"/>
<organism evidence="1 2">
    <name type="scientific">Candidatus Jidaibacter acanthamoebae</name>
    <dbReference type="NCBI Taxonomy" id="86105"/>
    <lineage>
        <taxon>Bacteria</taxon>
        <taxon>Pseudomonadati</taxon>
        <taxon>Pseudomonadota</taxon>
        <taxon>Alphaproteobacteria</taxon>
        <taxon>Rickettsiales</taxon>
        <taxon>Candidatus Midichloriaceae</taxon>
        <taxon>Candidatus Jidaibacter</taxon>
    </lineage>
</organism>